<dbReference type="RefSeq" id="WP_167186242.1">
    <property type="nucleotide sequence ID" value="NZ_JAASQL010000001.1"/>
</dbReference>
<comment type="caution">
    <text evidence="1">The sequence shown here is derived from an EMBL/GenBank/DDBJ whole genome shotgun (WGS) entry which is preliminary data.</text>
</comment>
<accession>A0ABX0U8I4</accession>
<proteinExistence type="predicted"/>
<organism evidence="1 2">
    <name type="scientific">Wenyingzhuangia heitensis</name>
    <dbReference type="NCBI Taxonomy" id="1487859"/>
    <lineage>
        <taxon>Bacteria</taxon>
        <taxon>Pseudomonadati</taxon>
        <taxon>Bacteroidota</taxon>
        <taxon>Flavobacteriia</taxon>
        <taxon>Flavobacteriales</taxon>
        <taxon>Flavobacteriaceae</taxon>
        <taxon>Wenyingzhuangia</taxon>
    </lineage>
</organism>
<gene>
    <name evidence="1" type="ORF">FHR24_001507</name>
</gene>
<protein>
    <submittedName>
        <fullName evidence="1">Uncharacterized protein</fullName>
    </submittedName>
</protein>
<evidence type="ECO:0000313" key="2">
    <source>
        <dbReference type="Proteomes" id="UP000745859"/>
    </source>
</evidence>
<sequence length="94" mass="10203">MSKVKQGQSFLDKVTQLTGSYENALEMALLNNVSVTDDAVLKTEYKVSTITKIGVVSFFKSHDEPATAIGVADQVEPDDFGIGEMEIGSTFIVR</sequence>
<dbReference type="EMBL" id="JAASQL010000001">
    <property type="protein sequence ID" value="NIJ45068.1"/>
    <property type="molecule type" value="Genomic_DNA"/>
</dbReference>
<name>A0ABX0U8I4_9FLAO</name>
<reference evidence="1 2" key="1">
    <citation type="submission" date="2020-03" db="EMBL/GenBank/DDBJ databases">
        <title>Genomic Encyclopedia of Type Strains, Phase IV (KMG-IV): sequencing the most valuable type-strain genomes for metagenomic binning, comparative biology and taxonomic classification.</title>
        <authorList>
            <person name="Goeker M."/>
        </authorList>
    </citation>
    <scope>NUCLEOTIDE SEQUENCE [LARGE SCALE GENOMIC DNA]</scope>
    <source>
        <strain evidence="1 2">DSM 101599</strain>
    </source>
</reference>
<evidence type="ECO:0000313" key="1">
    <source>
        <dbReference type="EMBL" id="NIJ45068.1"/>
    </source>
</evidence>
<dbReference type="Proteomes" id="UP000745859">
    <property type="component" value="Unassembled WGS sequence"/>
</dbReference>
<keyword evidence="2" id="KW-1185">Reference proteome</keyword>